<dbReference type="InterPro" id="IPR053521">
    <property type="entry name" value="McjB-like"/>
</dbReference>
<evidence type="ECO:0000313" key="2">
    <source>
        <dbReference type="EMBL" id="AEG50359.1"/>
    </source>
</evidence>
<keyword evidence="3" id="KW-1185">Reference proteome</keyword>
<dbReference type="Pfam" id="PF13471">
    <property type="entry name" value="Transglut_core3"/>
    <property type="match status" value="1"/>
</dbReference>
<dbReference type="RefSeq" id="WP_013848595.1">
    <property type="nucleotide sequence ID" value="NC_015593.1"/>
</dbReference>
<gene>
    <name evidence="2" type="ORF">Sphch_2716</name>
</gene>
<reference evidence="2 3" key="1">
    <citation type="submission" date="2011-05" db="EMBL/GenBank/DDBJ databases">
        <title>Complete sequence of chromosome 1 of Sphingobium chlorophenolicum L-1.</title>
        <authorList>
            <consortium name="US DOE Joint Genome Institute"/>
            <person name="Lucas S."/>
            <person name="Han J."/>
            <person name="Lapidus A."/>
            <person name="Cheng J.-F."/>
            <person name="Goodwin L."/>
            <person name="Pitluck S."/>
            <person name="Peters L."/>
            <person name="Daligault H."/>
            <person name="Han C."/>
            <person name="Tapia R."/>
            <person name="Land M."/>
            <person name="Hauser L."/>
            <person name="Kyrpides N."/>
            <person name="Ivanova N."/>
            <person name="Pagani I."/>
            <person name="Turner P."/>
            <person name="Copley S."/>
            <person name="Woyke T."/>
        </authorList>
    </citation>
    <scope>NUCLEOTIDE SEQUENCE [LARGE SCALE GENOMIC DNA]</scope>
    <source>
        <strain evidence="2 3">L-1</strain>
    </source>
</reference>
<sequence>MERDRDPTVRSGDGIVYLDLAHDDYACRYDPEEPALAYAQSMASAGGAGLDTTRPMLASRWTDPQPNDFPRPSLAHGISFLAALCRAAIGLRGRSVAELATRAQQLRTRSGAALMTAEQASNLFRYLLSFMPFTPRCLLSSYALLHFLAAQGLRADWVFGVQLFPFRAHCWVASGDLLLNELRHCIEDYAVIWTVAPQRP</sequence>
<evidence type="ECO:0000313" key="3">
    <source>
        <dbReference type="Proteomes" id="UP000007150"/>
    </source>
</evidence>
<feature type="domain" description="Microcin J25-processing protein McjB C-terminal" evidence="1">
    <location>
        <begin position="84"/>
        <end position="194"/>
    </location>
</feature>
<dbReference type="InterPro" id="IPR032708">
    <property type="entry name" value="McjB_C"/>
</dbReference>
<dbReference type="Proteomes" id="UP000007150">
    <property type="component" value="Chromosome 1"/>
</dbReference>
<dbReference type="AlphaFoldDB" id="F6F0N7"/>
<dbReference type="EMBL" id="CP002798">
    <property type="protein sequence ID" value="AEG50359.1"/>
    <property type="molecule type" value="Genomic_DNA"/>
</dbReference>
<dbReference type="STRING" id="690566.Sphch_2716"/>
<organism evidence="2 3">
    <name type="scientific">Sphingobium chlorophenolicum L-1</name>
    <dbReference type="NCBI Taxonomy" id="690566"/>
    <lineage>
        <taxon>Bacteria</taxon>
        <taxon>Pseudomonadati</taxon>
        <taxon>Pseudomonadota</taxon>
        <taxon>Alphaproteobacteria</taxon>
        <taxon>Sphingomonadales</taxon>
        <taxon>Sphingomonadaceae</taxon>
        <taxon>Sphingobium</taxon>
    </lineage>
</organism>
<proteinExistence type="predicted"/>
<dbReference type="KEGG" id="sch:Sphch_2716"/>
<protein>
    <recommendedName>
        <fullName evidence="1">Microcin J25-processing protein McjB C-terminal domain-containing protein</fullName>
    </recommendedName>
</protein>
<name>F6F0N7_SPHCR</name>
<evidence type="ECO:0000259" key="1">
    <source>
        <dbReference type="Pfam" id="PF13471"/>
    </source>
</evidence>
<dbReference type="HOGENOM" id="CLU_085623_0_0_5"/>
<accession>F6F0N7</accession>
<dbReference type="NCBIfam" id="NF033537">
    <property type="entry name" value="lasso_biosyn_B2"/>
    <property type="match status" value="1"/>
</dbReference>